<keyword evidence="4 9" id="KW-0053">Apoptosis</keyword>
<dbReference type="Gene3D" id="1.10.8.430">
    <property type="entry name" value="Helical domain of apoptotic protease-activating factors"/>
    <property type="match status" value="1"/>
</dbReference>
<name>A0A8T2J6T6_9PIPI</name>
<feature type="repeat" description="WD" evidence="10">
    <location>
        <begin position="738"/>
        <end position="779"/>
    </location>
</feature>
<dbReference type="AlphaFoldDB" id="A0A8T2J6T6"/>
<proteinExistence type="predicted"/>
<evidence type="ECO:0000256" key="8">
    <source>
        <dbReference type="ARBA" id="ARBA00073202"/>
    </source>
</evidence>
<feature type="repeat" description="WD" evidence="10">
    <location>
        <begin position="867"/>
        <end position="899"/>
    </location>
</feature>
<keyword evidence="13" id="KW-1185">Reference proteome</keyword>
<dbReference type="InterPro" id="IPR017251">
    <property type="entry name" value="Apaf-1"/>
</dbReference>
<dbReference type="EMBL" id="JAACNH010000006">
    <property type="protein sequence ID" value="KAG8439473.1"/>
    <property type="molecule type" value="Genomic_DNA"/>
</dbReference>
<comment type="subcellular location">
    <subcellularLocation>
        <location evidence="1 9">Cytoplasm</location>
    </subcellularLocation>
</comment>
<feature type="repeat" description="WD" evidence="10">
    <location>
        <begin position="991"/>
        <end position="1032"/>
    </location>
</feature>
<dbReference type="CDD" id="cd00200">
    <property type="entry name" value="WD40"/>
    <property type="match status" value="2"/>
</dbReference>
<dbReference type="Gene3D" id="1.25.40.370">
    <property type="match status" value="1"/>
</dbReference>
<dbReference type="InterPro" id="IPR027417">
    <property type="entry name" value="P-loop_NTPase"/>
</dbReference>
<dbReference type="FunFam" id="1.10.8.430:FF:000001">
    <property type="entry name" value="Apoptotic protease-activating factor 1"/>
    <property type="match status" value="1"/>
</dbReference>
<dbReference type="PANTHER" id="PTHR22845:SF5">
    <property type="entry name" value="APOPTOTIC PROTEASE-ACTIVATING FACTOR 1"/>
    <property type="match status" value="1"/>
</dbReference>
<evidence type="ECO:0000256" key="3">
    <source>
        <dbReference type="ARBA" id="ARBA00022574"/>
    </source>
</evidence>
<dbReference type="Pfam" id="PF00400">
    <property type="entry name" value="WD40"/>
    <property type="match status" value="5"/>
</dbReference>
<dbReference type="Pfam" id="PF00931">
    <property type="entry name" value="NB-ARC"/>
    <property type="match status" value="1"/>
</dbReference>
<dbReference type="SUPFAM" id="SSF47986">
    <property type="entry name" value="DEATH domain"/>
    <property type="match status" value="1"/>
</dbReference>
<dbReference type="InterPro" id="IPR011029">
    <property type="entry name" value="DEATH-like_dom_sf"/>
</dbReference>
<dbReference type="GO" id="GO:0043293">
    <property type="term" value="C:apoptosome"/>
    <property type="evidence" value="ECO:0007669"/>
    <property type="project" value="InterPro"/>
</dbReference>
<evidence type="ECO:0000259" key="11">
    <source>
        <dbReference type="PROSITE" id="PS50209"/>
    </source>
</evidence>
<keyword evidence="2 9" id="KW-0963">Cytoplasm</keyword>
<dbReference type="Pfam" id="PF17908">
    <property type="entry name" value="APAF1_C"/>
    <property type="match status" value="1"/>
</dbReference>
<protein>
    <recommendedName>
        <fullName evidence="8 9">Apoptotic protease-activating factor 1</fullName>
        <shortName evidence="9">APAF-1</shortName>
    </recommendedName>
</protein>
<evidence type="ECO:0000256" key="10">
    <source>
        <dbReference type="PROSITE-ProRule" id="PRU00221"/>
    </source>
</evidence>
<dbReference type="PROSITE" id="PS50082">
    <property type="entry name" value="WD_REPEATS_2"/>
    <property type="match status" value="9"/>
</dbReference>
<dbReference type="PROSITE" id="PS00678">
    <property type="entry name" value="WD_REPEATS_1"/>
    <property type="match status" value="3"/>
</dbReference>
<dbReference type="InterPro" id="IPR036322">
    <property type="entry name" value="WD40_repeat_dom_sf"/>
</dbReference>
<dbReference type="InterPro" id="IPR020472">
    <property type="entry name" value="WD40_PAC1"/>
</dbReference>
<dbReference type="InterPro" id="IPR042197">
    <property type="entry name" value="Apaf_helical"/>
</dbReference>
<dbReference type="Pfam" id="PF00619">
    <property type="entry name" value="CARD"/>
    <property type="match status" value="1"/>
</dbReference>
<dbReference type="InterPro" id="IPR015943">
    <property type="entry name" value="WD40/YVTN_repeat-like_dom_sf"/>
</dbReference>
<keyword evidence="3 10" id="KW-0853">WD repeat</keyword>
<dbReference type="Proteomes" id="UP000812440">
    <property type="component" value="Chromosome 3"/>
</dbReference>
<dbReference type="OrthoDB" id="1357022at2759"/>
<dbReference type="SUPFAM" id="SSF50978">
    <property type="entry name" value="WD40 repeat-like"/>
    <property type="match status" value="2"/>
</dbReference>
<feature type="repeat" description="WD" evidence="10">
    <location>
        <begin position="1115"/>
        <end position="1156"/>
    </location>
</feature>
<evidence type="ECO:0000256" key="1">
    <source>
        <dbReference type="ARBA" id="ARBA00004496"/>
    </source>
</evidence>
<dbReference type="PROSITE" id="PS50294">
    <property type="entry name" value="WD_REPEATS_REGION"/>
    <property type="match status" value="7"/>
</dbReference>
<comment type="function">
    <text evidence="9">Oligomeric Apaf-1 mediates the cytochrome c-dependent autocatalytic activation of pro-caspase-9 (Apaf-3), leading to the activation of caspase-3 and apoptosis. This activation requires ATP.</text>
</comment>
<dbReference type="FunFam" id="1.10.533.10:FF:000081">
    <property type="entry name" value="Apoptotic protease-activating factor 1"/>
    <property type="match status" value="1"/>
</dbReference>
<dbReference type="Gene3D" id="1.10.10.10">
    <property type="entry name" value="Winged helix-like DNA-binding domain superfamily/Winged helix DNA-binding domain"/>
    <property type="match status" value="1"/>
</dbReference>
<feature type="repeat" description="WD" evidence="10">
    <location>
        <begin position="1032"/>
        <end position="1072"/>
    </location>
</feature>
<dbReference type="GO" id="GO:0097190">
    <property type="term" value="P:apoptotic signaling pathway"/>
    <property type="evidence" value="ECO:0007669"/>
    <property type="project" value="InterPro"/>
</dbReference>
<evidence type="ECO:0000256" key="9">
    <source>
        <dbReference type="PIRNR" id="PIRNR037646"/>
    </source>
</evidence>
<dbReference type="PROSITE" id="PS50209">
    <property type="entry name" value="CARD"/>
    <property type="match status" value="1"/>
</dbReference>
<dbReference type="InterPro" id="IPR048975">
    <property type="entry name" value="WHD_APAF1"/>
</dbReference>
<dbReference type="GO" id="GO:0005524">
    <property type="term" value="F:ATP binding"/>
    <property type="evidence" value="ECO:0007669"/>
    <property type="project" value="UniProtKB-UniRule"/>
</dbReference>
<dbReference type="GO" id="GO:0043531">
    <property type="term" value="F:ADP binding"/>
    <property type="evidence" value="ECO:0007669"/>
    <property type="project" value="InterPro"/>
</dbReference>
<dbReference type="Pfam" id="PF24817">
    <property type="entry name" value="WD40_WDHD1_1st"/>
    <property type="match status" value="1"/>
</dbReference>
<reference evidence="12" key="1">
    <citation type="thesis" date="2020" institute="ProQuest LLC" country="789 East Eisenhower Parkway, Ann Arbor, MI, USA">
        <title>Comparative Genomics and Chromosome Evolution.</title>
        <authorList>
            <person name="Mudd A.B."/>
        </authorList>
    </citation>
    <scope>NUCLEOTIDE SEQUENCE</scope>
    <source>
        <strain evidence="12">Female2</strain>
        <tissue evidence="12">Blood</tissue>
    </source>
</reference>
<dbReference type="PANTHER" id="PTHR22845">
    <property type="entry name" value="APOPTOTIC PROTEASE-ACTIVATING FACTOR 1"/>
    <property type="match status" value="1"/>
</dbReference>
<gene>
    <name evidence="12" type="ORF">GDO86_005618</name>
</gene>
<evidence type="ECO:0000313" key="12">
    <source>
        <dbReference type="EMBL" id="KAG8439473.1"/>
    </source>
</evidence>
<dbReference type="SUPFAM" id="SSF52540">
    <property type="entry name" value="P-loop containing nucleoside triphosphate hydrolases"/>
    <property type="match status" value="1"/>
</dbReference>
<evidence type="ECO:0000256" key="2">
    <source>
        <dbReference type="ARBA" id="ARBA00022490"/>
    </source>
</evidence>
<dbReference type="GO" id="GO:0042981">
    <property type="term" value="P:regulation of apoptotic process"/>
    <property type="evidence" value="ECO:0007669"/>
    <property type="project" value="InterPro"/>
</dbReference>
<evidence type="ECO:0000256" key="4">
    <source>
        <dbReference type="ARBA" id="ARBA00022703"/>
    </source>
</evidence>
<feature type="repeat" description="WD" evidence="10">
    <location>
        <begin position="1073"/>
        <end position="1114"/>
    </location>
</feature>
<dbReference type="InterPro" id="IPR001315">
    <property type="entry name" value="CARD"/>
</dbReference>
<feature type="repeat" description="WD" evidence="10">
    <location>
        <begin position="611"/>
        <end position="652"/>
    </location>
</feature>
<comment type="caution">
    <text evidence="12">The sequence shown here is derived from an EMBL/GenBank/DDBJ whole genome shotgun (WGS) entry which is preliminary data.</text>
</comment>
<dbReference type="FunFam" id="2.130.10.10:FF:000135">
    <property type="entry name" value="Apoptotic protease-activating factor 1"/>
    <property type="match status" value="1"/>
</dbReference>
<dbReference type="PRINTS" id="PR00364">
    <property type="entry name" value="DISEASERSIST"/>
</dbReference>
<sequence>MDEKARSLLLQNKIPIARDIRTAYIMDHMIRDEVITPEEEAKVKSQPTPFERANFLINLILDKSKQAYISFYNALRHEGYKDLALLLKEAANAELSDTLKSSNNGITSYVKTAVCEGGVPQRPVVFVERPEHVHKIQKSLYRLKDDPGWITVYGMAGCGKSVLAAEALRDHNMLKDCFPGGVHWVSVGKLDNAGLLMKLQNVCTRLDQDGKYSHRPPLNIEGARDQLRLLVNRMYPRSLLILDDVWDSWALKAFDIQCRVLITSRDKSVTDPLSGFKEAIHVDSELEHSKGLEILACFVDMEVALLPNSAHSIIKVSKGSPLVISLIGALLREFPNRWDFYLTQLKKKQFKRIRKSSSYDYEALDEAMSISVDMLKEEFKKYYNYFSVIEKDVKVPTQVLCILWNMEREDVEDMLQEFVNKSLLYCDRNGKSFYYYLHDLQLDYLTERNRDRLDVLHAKFVDQYKKHYLNIFPTWKQEDCVYWYRYLAYHMAQANMHQDLCSLLFSLNWIKSKTELFGPAHLIHEFVQYRNILDNQNTKAREHFQEFLSVNGHLLGLNPEISIVQLGLGQPEDSEVYRQAILQAREELKSGAFYVKWMNKQSIKNLPSLVVRPHKEAVFYTCFSPDGKKIAACGADKTLQVFKSETGEKLLEIEAHEDEVLCCAFSADEKLIATCSDRKVKIWNAKTGNLIREYEEHSEQVNCCQFSSGISAPLLATCSNDHLIKIWNSKKEYCQNTLFGHTQCVYHCRFSPDDQYLASSSMDGTLKIWDANSPNYEKSIDVVDKAQPEVLLKCCCWSNDGAKIMVTAREFLYVFETDTCQRLFKIKACHQILYCDFCSSNPIVALALSRYIVQLWDIDSRTKIADFNAHLSWVYCVKFSPKGFSFLTSSDDQTVKIWETSKVCKPSATNLKREFDVSFNGEETLVLSSSKDGHILLINGNTGDTKSKISVQEKQVTCCCLSAVCQLAAIGFGEGTVQVFNLSSGKILQNLKGHSSTVQHCQFTEDGKCLVSSSDDSTIRVWDVASGQSLTLEGHKEAVKCFKIFQNSLLLSWSFDGTVKVWDIANGEGKKEFSCHTGAVLSCDISPDLTKFSSTSADQSAKIWSLETSVLLYELIGHQGCVRCCRFSWDNKYLATGDDKSKIMIWSVQSGMLLRQCHDTSLNAGWVTDLHFSPDSRLIVSSGANVKWWEVDSGACKQTFYTDGTDLKSIQLCSLFRTFVTIDNLGILYVLQLID</sequence>
<keyword evidence="7 9" id="KW-0067">ATP-binding</keyword>
<dbReference type="Gene3D" id="1.10.533.10">
    <property type="entry name" value="Death Domain, Fas"/>
    <property type="match status" value="1"/>
</dbReference>
<dbReference type="Gene3D" id="2.130.10.10">
    <property type="entry name" value="YVTN repeat-like/Quinoprotein amine dehydrogenase"/>
    <property type="match status" value="2"/>
</dbReference>
<dbReference type="InterPro" id="IPR041452">
    <property type="entry name" value="APAF1_C"/>
</dbReference>
<dbReference type="InterPro" id="IPR057646">
    <property type="entry name" value="WD40_WDHD1_1st"/>
</dbReference>
<feature type="domain" description="CARD" evidence="11">
    <location>
        <begin position="1"/>
        <end position="90"/>
    </location>
</feature>
<dbReference type="InterPro" id="IPR019775">
    <property type="entry name" value="WD40_repeat_CS"/>
</dbReference>
<dbReference type="Gene3D" id="3.40.50.300">
    <property type="entry name" value="P-loop containing nucleotide triphosphate hydrolases"/>
    <property type="match status" value="1"/>
</dbReference>
<dbReference type="SMART" id="SM00320">
    <property type="entry name" value="WD40"/>
    <property type="match status" value="13"/>
</dbReference>
<evidence type="ECO:0000256" key="7">
    <source>
        <dbReference type="ARBA" id="ARBA00022840"/>
    </source>
</evidence>
<evidence type="ECO:0000313" key="13">
    <source>
        <dbReference type="Proteomes" id="UP000812440"/>
    </source>
</evidence>
<dbReference type="FunFam" id="1.10.10.10:FF:000204">
    <property type="entry name" value="Apoptotic protease-activating factor 1"/>
    <property type="match status" value="1"/>
</dbReference>
<dbReference type="InterPro" id="IPR002182">
    <property type="entry name" value="NB-ARC"/>
</dbReference>
<dbReference type="PIRSF" id="PIRSF037646">
    <property type="entry name" value="Apop_pept_activating-1"/>
    <property type="match status" value="1"/>
</dbReference>
<feature type="repeat" description="WD" evidence="10">
    <location>
        <begin position="694"/>
        <end position="737"/>
    </location>
</feature>
<organism evidence="12 13">
    <name type="scientific">Hymenochirus boettgeri</name>
    <name type="common">Congo dwarf clawed frog</name>
    <dbReference type="NCBI Taxonomy" id="247094"/>
    <lineage>
        <taxon>Eukaryota</taxon>
        <taxon>Metazoa</taxon>
        <taxon>Chordata</taxon>
        <taxon>Craniata</taxon>
        <taxon>Vertebrata</taxon>
        <taxon>Euteleostomi</taxon>
        <taxon>Amphibia</taxon>
        <taxon>Batrachia</taxon>
        <taxon>Anura</taxon>
        <taxon>Pipoidea</taxon>
        <taxon>Pipidae</taxon>
        <taxon>Pipinae</taxon>
        <taxon>Hymenochirus</taxon>
    </lineage>
</organism>
<dbReference type="FunFam" id="3.40.50.300:FF:000502">
    <property type="entry name" value="Apoptotic protease-activating factor 1"/>
    <property type="match status" value="1"/>
</dbReference>
<evidence type="ECO:0000256" key="6">
    <source>
        <dbReference type="ARBA" id="ARBA00022741"/>
    </source>
</evidence>
<dbReference type="Pfam" id="PF21296">
    <property type="entry name" value="WHD_APAF1"/>
    <property type="match status" value="1"/>
</dbReference>
<dbReference type="PRINTS" id="PR00320">
    <property type="entry name" value="GPROTEINBRPT"/>
</dbReference>
<dbReference type="InterPro" id="IPR036388">
    <property type="entry name" value="WH-like_DNA-bd_sf"/>
</dbReference>
<dbReference type="FunFam" id="1.25.40.370:FF:000001">
    <property type="entry name" value="Apoptotic protease-activating factor 1"/>
    <property type="match status" value="1"/>
</dbReference>
<dbReference type="InterPro" id="IPR001680">
    <property type="entry name" value="WD40_rpt"/>
</dbReference>
<accession>A0A8T2J6T6</accession>
<comment type="subunit">
    <text evidence="9">Monomer. Oligomerizes upon binding of cytochrome c and dATP.</text>
</comment>
<keyword evidence="5" id="KW-0677">Repeat</keyword>
<evidence type="ECO:0000256" key="5">
    <source>
        <dbReference type="ARBA" id="ARBA00022737"/>
    </source>
</evidence>
<feature type="repeat" description="WD" evidence="10">
    <location>
        <begin position="653"/>
        <end position="693"/>
    </location>
</feature>
<keyword evidence="6 9" id="KW-0547">Nucleotide-binding</keyword>